<keyword evidence="6" id="KW-0695">RNA-directed DNA polymerase</keyword>
<dbReference type="AlphaFoldDB" id="A0A2Z6S7B1"/>
<dbReference type="FunFam" id="3.30.70.270:FF:000020">
    <property type="entry name" value="Transposon Tf2-6 polyprotein-like Protein"/>
    <property type="match status" value="1"/>
</dbReference>
<feature type="domain" description="Reverse transcriptase RNase H-like" evidence="7">
    <location>
        <begin position="377"/>
        <end position="481"/>
    </location>
</feature>
<gene>
    <name evidence="8" type="ORF">RclHR1_07020008</name>
</gene>
<dbReference type="Pfam" id="PF17917">
    <property type="entry name" value="RT_RNaseH"/>
    <property type="match status" value="1"/>
</dbReference>
<keyword evidence="4" id="KW-0255">Endonuclease</keyword>
<dbReference type="EMBL" id="BEXD01004096">
    <property type="protein sequence ID" value="GBC06765.1"/>
    <property type="molecule type" value="Genomic_DNA"/>
</dbReference>
<dbReference type="GO" id="GO:0016787">
    <property type="term" value="F:hydrolase activity"/>
    <property type="evidence" value="ECO:0007669"/>
    <property type="project" value="UniProtKB-KW"/>
</dbReference>
<dbReference type="InterPro" id="IPR050951">
    <property type="entry name" value="Retrovirus_Pol_polyprotein"/>
</dbReference>
<dbReference type="InterPro" id="IPR043128">
    <property type="entry name" value="Rev_trsase/Diguanyl_cyclase"/>
</dbReference>
<keyword evidence="2" id="KW-0548">Nucleotidyltransferase</keyword>
<evidence type="ECO:0000256" key="3">
    <source>
        <dbReference type="ARBA" id="ARBA00022722"/>
    </source>
</evidence>
<dbReference type="SUPFAM" id="SSF56672">
    <property type="entry name" value="DNA/RNA polymerases"/>
    <property type="match status" value="1"/>
</dbReference>
<dbReference type="GO" id="GO:0004519">
    <property type="term" value="F:endonuclease activity"/>
    <property type="evidence" value="ECO:0007669"/>
    <property type="project" value="UniProtKB-KW"/>
</dbReference>
<dbReference type="FunFam" id="3.10.20.370:FF:000001">
    <property type="entry name" value="Retrovirus-related Pol polyprotein from transposon 17.6-like protein"/>
    <property type="match status" value="1"/>
</dbReference>
<dbReference type="PANTHER" id="PTHR37984:SF5">
    <property type="entry name" value="PROTEIN NYNRIN-LIKE"/>
    <property type="match status" value="1"/>
</dbReference>
<keyword evidence="3" id="KW-0540">Nuclease</keyword>
<evidence type="ECO:0000313" key="9">
    <source>
        <dbReference type="Proteomes" id="UP000247702"/>
    </source>
</evidence>
<keyword evidence="5" id="KW-0378">Hydrolase</keyword>
<reference evidence="8 9" key="1">
    <citation type="submission" date="2017-11" db="EMBL/GenBank/DDBJ databases">
        <title>The genome of Rhizophagus clarus HR1 reveals common genetic basis of auxotrophy among arbuscular mycorrhizal fungi.</title>
        <authorList>
            <person name="Kobayashi Y."/>
        </authorList>
    </citation>
    <scope>NUCLEOTIDE SEQUENCE [LARGE SCALE GENOMIC DNA]</scope>
    <source>
        <strain evidence="8 9">HR1</strain>
    </source>
</reference>
<dbReference type="STRING" id="94130.A0A2Z6S7B1"/>
<evidence type="ECO:0000256" key="4">
    <source>
        <dbReference type="ARBA" id="ARBA00022759"/>
    </source>
</evidence>
<dbReference type="Proteomes" id="UP000247702">
    <property type="component" value="Unassembled WGS sequence"/>
</dbReference>
<evidence type="ECO:0000256" key="1">
    <source>
        <dbReference type="ARBA" id="ARBA00022679"/>
    </source>
</evidence>
<dbReference type="InterPro" id="IPR041373">
    <property type="entry name" value="RT_RNaseH"/>
</dbReference>
<protein>
    <recommendedName>
        <fullName evidence="7">Reverse transcriptase RNase H-like domain-containing protein</fullName>
    </recommendedName>
</protein>
<evidence type="ECO:0000259" key="7">
    <source>
        <dbReference type="Pfam" id="PF17917"/>
    </source>
</evidence>
<dbReference type="GO" id="GO:0003964">
    <property type="term" value="F:RNA-directed DNA polymerase activity"/>
    <property type="evidence" value="ECO:0007669"/>
    <property type="project" value="UniProtKB-KW"/>
</dbReference>
<sequence length="504" mass="58079">MIEPYTPQQFFDQKANITNGQLLAMNPKFSLTIAKQLRKPVVRIKDSKKNSIKKSDEVPDDKNTPEVGDLIQVANTARPNADQTSALYCKASIKHIKFLLIVDSESAGNIIYLSLLKDLNMEITKASKTVIIHDCIIPMDAIITDANSYAAIVRNNWLHKTKAILNYNNNLMTIEWKGQVLEVITECREMPHHIFSIEVPNMEAEDEAEEEDEDIIEESEEEFESDDEEAQEQLFCNAKFITQEKAQKIKEELKEGSFVFSRLVQAGLKLSPEKCFFFKDEIPFLGHVVSRHGIQTDPEKLRVIKEFPIPKDLTQLRGFIALASYYRKFVKNFSRIVEPLNRLLKKNTPFVWRNDQVDSFKYLKNCLMTPPILSYPNFKKPFILYTDASTFALGAILSQKNEDKKERVIAYASRTLGKHERNYGITELECLAVVWAVKHFHHYLHGQKFTVITDHAALRYLLNLSNPTGRLGRWLMFLNSYNLEIINRPGKQHTNVDTLSRIIH</sequence>
<accession>A0A2Z6S7B1</accession>
<keyword evidence="1" id="KW-0808">Transferase</keyword>
<keyword evidence="9" id="KW-1185">Reference proteome</keyword>
<evidence type="ECO:0000256" key="6">
    <source>
        <dbReference type="ARBA" id="ARBA00022918"/>
    </source>
</evidence>
<name>A0A2Z6S7B1_9GLOM</name>
<organism evidence="8 9">
    <name type="scientific">Rhizophagus clarus</name>
    <dbReference type="NCBI Taxonomy" id="94130"/>
    <lineage>
        <taxon>Eukaryota</taxon>
        <taxon>Fungi</taxon>
        <taxon>Fungi incertae sedis</taxon>
        <taxon>Mucoromycota</taxon>
        <taxon>Glomeromycotina</taxon>
        <taxon>Glomeromycetes</taxon>
        <taxon>Glomerales</taxon>
        <taxon>Glomeraceae</taxon>
        <taxon>Rhizophagus</taxon>
    </lineage>
</organism>
<dbReference type="Gene3D" id="3.10.20.370">
    <property type="match status" value="1"/>
</dbReference>
<evidence type="ECO:0000313" key="8">
    <source>
        <dbReference type="EMBL" id="GBC06765.1"/>
    </source>
</evidence>
<evidence type="ECO:0000256" key="5">
    <source>
        <dbReference type="ARBA" id="ARBA00022801"/>
    </source>
</evidence>
<evidence type="ECO:0000256" key="2">
    <source>
        <dbReference type="ARBA" id="ARBA00022695"/>
    </source>
</evidence>
<comment type="caution">
    <text evidence="8">The sequence shown here is derived from an EMBL/GenBank/DDBJ whole genome shotgun (WGS) entry which is preliminary data.</text>
</comment>
<proteinExistence type="predicted"/>
<dbReference type="InterPro" id="IPR043502">
    <property type="entry name" value="DNA/RNA_pol_sf"/>
</dbReference>
<dbReference type="Gene3D" id="3.30.70.270">
    <property type="match status" value="2"/>
</dbReference>
<dbReference type="PANTHER" id="PTHR37984">
    <property type="entry name" value="PROTEIN CBG26694"/>
    <property type="match status" value="1"/>
</dbReference>
<dbReference type="CDD" id="cd09274">
    <property type="entry name" value="RNase_HI_RT_Ty3"/>
    <property type="match status" value="1"/>
</dbReference>